<reference evidence="3 4" key="1">
    <citation type="submission" date="2018-09" db="EMBL/GenBank/DDBJ databases">
        <authorList>
            <person name="Zhu H."/>
        </authorList>
    </citation>
    <scope>NUCLEOTIDE SEQUENCE [LARGE SCALE GENOMIC DNA]</scope>
    <source>
        <strain evidence="3 4">K1W22B-8</strain>
    </source>
</reference>
<sequence length="278" mass="30407">MSAPPKPKNLILELLLAARGAPLSAQDAIQACSLFDIAQSNVRVALVRLSSAGLIEGAGRGSYRLGEQAVELAGDVATWREAEARVRPWAGGYIAVHCAALGRSDRVALRARTRAFHMLGFEELERGLHIRPDSLAGGIEAIRKRLHVLGLEPAANIFLANEFDAAREGRARALWDGQALTASYRQTRQHLKRWLDAAGELEPDVAAREAFLLGSRAIRQVVFDPLLPEPLVDVDERHGFVAAVRQFEQAGRAIWQRFFASRDMTPAAPQPLPVPLAH</sequence>
<dbReference type="PANTHER" id="PTHR30319:SF1">
    <property type="entry name" value="TRANSCRIPTIONAL REPRESSOR PAAX"/>
    <property type="match status" value="1"/>
</dbReference>
<evidence type="ECO:0000259" key="2">
    <source>
        <dbReference type="Pfam" id="PF08223"/>
    </source>
</evidence>
<dbReference type="OrthoDB" id="2270427at2"/>
<organism evidence="3 4">
    <name type="scientific">Oleomonas cavernae</name>
    <dbReference type="NCBI Taxonomy" id="2320859"/>
    <lineage>
        <taxon>Bacteria</taxon>
        <taxon>Pseudomonadati</taxon>
        <taxon>Pseudomonadota</taxon>
        <taxon>Alphaproteobacteria</taxon>
        <taxon>Acetobacterales</taxon>
        <taxon>Acetobacteraceae</taxon>
        <taxon>Oleomonas</taxon>
    </lineage>
</organism>
<dbReference type="RefSeq" id="WP_119778880.1">
    <property type="nucleotide sequence ID" value="NZ_QYUK01000011.1"/>
</dbReference>
<name>A0A418WE30_9PROT</name>
<dbReference type="EMBL" id="QYUK01000011">
    <property type="protein sequence ID" value="RJF88244.1"/>
    <property type="molecule type" value="Genomic_DNA"/>
</dbReference>
<proteinExistence type="predicted"/>
<dbReference type="Gene3D" id="3.30.70.2650">
    <property type="match status" value="1"/>
</dbReference>
<keyword evidence="4" id="KW-1185">Reference proteome</keyword>
<evidence type="ECO:0000259" key="1">
    <source>
        <dbReference type="Pfam" id="PF07848"/>
    </source>
</evidence>
<evidence type="ECO:0000313" key="3">
    <source>
        <dbReference type="EMBL" id="RJF88244.1"/>
    </source>
</evidence>
<protein>
    <submittedName>
        <fullName evidence="3">PaaX family transcriptional regulator</fullName>
    </submittedName>
</protein>
<dbReference type="GO" id="GO:0006351">
    <property type="term" value="P:DNA-templated transcription"/>
    <property type="evidence" value="ECO:0007669"/>
    <property type="project" value="TreeGrafter"/>
</dbReference>
<dbReference type="AlphaFoldDB" id="A0A418WE30"/>
<feature type="domain" description="Transcriptional repressor PaaX-like N-terminal" evidence="1">
    <location>
        <begin position="9"/>
        <end position="68"/>
    </location>
</feature>
<gene>
    <name evidence="3" type="ORF">D3874_15495</name>
</gene>
<dbReference type="Proteomes" id="UP000284605">
    <property type="component" value="Unassembled WGS sequence"/>
</dbReference>
<dbReference type="Pfam" id="PF07848">
    <property type="entry name" value="PaaX"/>
    <property type="match status" value="1"/>
</dbReference>
<evidence type="ECO:0000313" key="4">
    <source>
        <dbReference type="Proteomes" id="UP000284605"/>
    </source>
</evidence>
<accession>A0A418WE30</accession>
<dbReference type="InterPro" id="IPR013225">
    <property type="entry name" value="PaaX_C"/>
</dbReference>
<dbReference type="InterPro" id="IPR012906">
    <property type="entry name" value="PaaX-like_N"/>
</dbReference>
<dbReference type="Gene3D" id="1.10.10.10">
    <property type="entry name" value="Winged helix-like DNA-binding domain superfamily/Winged helix DNA-binding domain"/>
    <property type="match status" value="1"/>
</dbReference>
<comment type="caution">
    <text evidence="3">The sequence shown here is derived from an EMBL/GenBank/DDBJ whole genome shotgun (WGS) entry which is preliminary data.</text>
</comment>
<feature type="domain" description="Transcriptional repressor PaaX-like C-terminal" evidence="2">
    <location>
        <begin position="175"/>
        <end position="256"/>
    </location>
</feature>
<dbReference type="PANTHER" id="PTHR30319">
    <property type="entry name" value="PHENYLACETIC ACID REGULATOR-RELATED TRANSCRIPTIONAL REPRESSOR"/>
    <property type="match status" value="1"/>
</dbReference>
<dbReference type="InterPro" id="IPR036388">
    <property type="entry name" value="WH-like_DNA-bd_sf"/>
</dbReference>
<dbReference type="Pfam" id="PF08223">
    <property type="entry name" value="PaaX_C"/>
    <property type="match status" value="1"/>
</dbReference>